<dbReference type="PANTHER" id="PTHR13604">
    <property type="entry name" value="DC12-RELATED"/>
    <property type="match status" value="1"/>
</dbReference>
<keyword evidence="4 8" id="KW-0378">Hydrolase</keyword>
<dbReference type="GO" id="GO:0016829">
    <property type="term" value="F:lyase activity"/>
    <property type="evidence" value="ECO:0007669"/>
    <property type="project" value="UniProtKB-KW"/>
</dbReference>
<accession>A0A1B9F7S7</accession>
<evidence type="ECO:0000313" key="9">
    <source>
        <dbReference type="EMBL" id="OCC16008.1"/>
    </source>
</evidence>
<organism evidence="9 10">
    <name type="scientific">Dissulfuribacter thermophilus</name>
    <dbReference type="NCBI Taxonomy" id="1156395"/>
    <lineage>
        <taxon>Bacteria</taxon>
        <taxon>Pseudomonadati</taxon>
        <taxon>Thermodesulfobacteriota</taxon>
        <taxon>Dissulfuribacteria</taxon>
        <taxon>Dissulfuribacterales</taxon>
        <taxon>Dissulfuribacteraceae</taxon>
        <taxon>Dissulfuribacter</taxon>
    </lineage>
</organism>
<dbReference type="PATRIC" id="fig|1156395.6.peg.477"/>
<dbReference type="EC" id="3.4.-.-" evidence="8"/>
<evidence type="ECO:0000256" key="4">
    <source>
        <dbReference type="ARBA" id="ARBA00022801"/>
    </source>
</evidence>
<keyword evidence="6" id="KW-0238">DNA-binding</keyword>
<comment type="similarity">
    <text evidence="1 8">Belongs to the SOS response-associated peptidase family.</text>
</comment>
<dbReference type="GO" id="GO:0106300">
    <property type="term" value="P:protein-DNA covalent cross-linking repair"/>
    <property type="evidence" value="ECO:0007669"/>
    <property type="project" value="InterPro"/>
</dbReference>
<evidence type="ECO:0000256" key="8">
    <source>
        <dbReference type="RuleBase" id="RU364100"/>
    </source>
</evidence>
<comment type="caution">
    <text evidence="9">The sequence shown here is derived from an EMBL/GenBank/DDBJ whole genome shotgun (WGS) entry which is preliminary data.</text>
</comment>
<keyword evidence="10" id="KW-1185">Reference proteome</keyword>
<dbReference type="Proteomes" id="UP000093080">
    <property type="component" value="Unassembled WGS sequence"/>
</dbReference>
<dbReference type="SUPFAM" id="SSF143081">
    <property type="entry name" value="BB1717-like"/>
    <property type="match status" value="1"/>
</dbReference>
<dbReference type="PANTHER" id="PTHR13604:SF0">
    <property type="entry name" value="ABASIC SITE PROCESSING PROTEIN HMCES"/>
    <property type="match status" value="1"/>
</dbReference>
<reference evidence="9 10" key="1">
    <citation type="submission" date="2016-06" db="EMBL/GenBank/DDBJ databases">
        <title>Respiratory ammonification of nitrate coupled to the oxidation of elemental sulfur in deep-sea autotrophic thermophilic bacteria.</title>
        <authorList>
            <person name="Slobodkina G.B."/>
            <person name="Mardanov A.V."/>
            <person name="Ravin N.V."/>
            <person name="Frolova A.A."/>
            <person name="Viryasiv M.B."/>
            <person name="Chernyh N.A."/>
            <person name="Bonch-Osmolovskaya E.A."/>
            <person name="Slobodkin A.I."/>
        </authorList>
    </citation>
    <scope>NUCLEOTIDE SEQUENCE [LARGE SCALE GENOMIC DNA]</scope>
    <source>
        <strain evidence="9 10">S69</strain>
    </source>
</reference>
<evidence type="ECO:0000256" key="1">
    <source>
        <dbReference type="ARBA" id="ARBA00008136"/>
    </source>
</evidence>
<proteinExistence type="inferred from homology"/>
<dbReference type="EMBL" id="MAGO01000002">
    <property type="protein sequence ID" value="OCC16008.1"/>
    <property type="molecule type" value="Genomic_DNA"/>
</dbReference>
<protein>
    <recommendedName>
        <fullName evidence="8">Abasic site processing protein</fullName>
        <ecNumber evidence="8">3.4.-.-</ecNumber>
    </recommendedName>
</protein>
<name>A0A1B9F7S7_9BACT</name>
<dbReference type="RefSeq" id="WP_067616010.1">
    <property type="nucleotide sequence ID" value="NZ_MAGO01000002.1"/>
</dbReference>
<evidence type="ECO:0000256" key="3">
    <source>
        <dbReference type="ARBA" id="ARBA00022763"/>
    </source>
</evidence>
<dbReference type="OrthoDB" id="6192129at2"/>
<evidence type="ECO:0000256" key="6">
    <source>
        <dbReference type="ARBA" id="ARBA00023125"/>
    </source>
</evidence>
<dbReference type="STRING" id="1156395.DBT_0470"/>
<dbReference type="Pfam" id="PF02586">
    <property type="entry name" value="SRAP"/>
    <property type="match status" value="1"/>
</dbReference>
<dbReference type="AlphaFoldDB" id="A0A1B9F7S7"/>
<keyword evidence="7" id="KW-0456">Lyase</keyword>
<dbReference type="GO" id="GO:0006508">
    <property type="term" value="P:proteolysis"/>
    <property type="evidence" value="ECO:0007669"/>
    <property type="project" value="UniProtKB-KW"/>
</dbReference>
<evidence type="ECO:0000313" key="10">
    <source>
        <dbReference type="Proteomes" id="UP000093080"/>
    </source>
</evidence>
<evidence type="ECO:0000256" key="7">
    <source>
        <dbReference type="ARBA" id="ARBA00023239"/>
    </source>
</evidence>
<keyword evidence="5" id="KW-0190">Covalent protein-DNA linkage</keyword>
<dbReference type="GO" id="GO:0003697">
    <property type="term" value="F:single-stranded DNA binding"/>
    <property type="evidence" value="ECO:0007669"/>
    <property type="project" value="InterPro"/>
</dbReference>
<sequence>MCGRFAFTASKKELLEHFSLSHAPPIEPSYNIAPGQDIAAIRQAGNSRELVLLHWGLIPSWSKDKKIAYKMINARAESINTKPAFRNAFRKRRCLIPATGFYEWQKKDGKKQPWFLHLKGQEIMAFAALWEHWEGTDGEVIESCTIITTEANELIRPIHHRMPVIIEKKDYDIWLAAPTSKMAESLLRPFPSKKMVAYPVSTYVNNPQNNNPLCIKPLTNRK</sequence>
<dbReference type="InterPro" id="IPR003738">
    <property type="entry name" value="SRAP"/>
</dbReference>
<dbReference type="Gene3D" id="3.90.1680.10">
    <property type="entry name" value="SOS response associated peptidase-like"/>
    <property type="match status" value="1"/>
</dbReference>
<keyword evidence="2 8" id="KW-0645">Protease</keyword>
<gene>
    <name evidence="9" type="ORF">DBT_0470</name>
</gene>
<evidence type="ECO:0000256" key="5">
    <source>
        <dbReference type="ARBA" id="ARBA00023124"/>
    </source>
</evidence>
<dbReference type="InterPro" id="IPR036590">
    <property type="entry name" value="SRAP-like"/>
</dbReference>
<keyword evidence="3" id="KW-0227">DNA damage</keyword>
<evidence type="ECO:0000256" key="2">
    <source>
        <dbReference type="ARBA" id="ARBA00022670"/>
    </source>
</evidence>
<dbReference type="GO" id="GO:0008233">
    <property type="term" value="F:peptidase activity"/>
    <property type="evidence" value="ECO:0007669"/>
    <property type="project" value="UniProtKB-KW"/>
</dbReference>